<feature type="compositionally biased region" description="Acidic residues" evidence="1">
    <location>
        <begin position="506"/>
        <end position="519"/>
    </location>
</feature>
<sequence>MAAMAKSALARDINNLVALASTTNVDTMAPLHRMFANWPSHVISQRYTPQDAVATILLDGRSRESYAVGINIVQDLDKGSSTVALYISTNQGASDLKTLYLKDVWQVLQKRAKRYEAFYREKEEFVRERARNPPAAGAQHVREPTMPPALYHDLMRMVYRHCFKRWLKWIHSSYGDMSRFKNILMAAVGNVLDSRNPNWHTWLEPLTYLIEQFDWVCNYAESLKRQGRDPMQLVSHGDFPAKMERLEEAYSYFEKDKAALQKIEEWNAMGEDQEEAIITHLRKFAELQIAIVELDYLCRYPRGFNLFQNRSLEVTYIDESIAPAILTPMPIDADAWKAVLTQALQYRGFSVKPEHESEVSAHMVGMSSVCAATDDPTKPTMHPLVQVLQFFLTTRIHPPPLRHIGVSHSTCAACAAVFTAYNQLHASPSYRCRASDGHWPTPWNVPTEWAGLRVASDTPMLDAVYKKVAERLGSALYETKVVNWGDGRDSSSATDESGSVSNYEESSNEESANEDEGNEDHEAQPEGPGEQGDQDEQERQVDKGDQGQAEAEYQSSSGGEGGESG</sequence>
<protein>
    <submittedName>
        <fullName evidence="2">Uncharacterized protein</fullName>
    </submittedName>
</protein>
<dbReference type="Pfam" id="PF14441">
    <property type="entry name" value="OTT_1508_deam"/>
    <property type="match status" value="1"/>
</dbReference>
<evidence type="ECO:0000313" key="3">
    <source>
        <dbReference type="Proteomes" id="UP001219355"/>
    </source>
</evidence>
<dbReference type="EMBL" id="CP120628">
    <property type="protein sequence ID" value="WEW57906.1"/>
    <property type="molecule type" value="Genomic_DNA"/>
</dbReference>
<dbReference type="Proteomes" id="UP001219355">
    <property type="component" value="Chromosome 2"/>
</dbReference>
<keyword evidence="3" id="KW-1185">Reference proteome</keyword>
<proteinExistence type="predicted"/>
<gene>
    <name evidence="2" type="ORF">PRK78_003373</name>
</gene>
<accession>A0AAF0DI29</accession>
<reference evidence="2" key="1">
    <citation type="submission" date="2023-03" db="EMBL/GenBank/DDBJ databases">
        <title>Emydomyces testavorans Genome Sequence.</title>
        <authorList>
            <person name="Hoyer L."/>
        </authorList>
    </citation>
    <scope>NUCLEOTIDE SEQUENCE</scope>
    <source>
        <strain evidence="2">16-2883</strain>
    </source>
</reference>
<feature type="compositionally biased region" description="Low complexity" evidence="1">
    <location>
        <begin position="496"/>
        <end position="505"/>
    </location>
</feature>
<evidence type="ECO:0000313" key="2">
    <source>
        <dbReference type="EMBL" id="WEW57906.1"/>
    </source>
</evidence>
<organism evidence="2 3">
    <name type="scientific">Emydomyces testavorans</name>
    <dbReference type="NCBI Taxonomy" id="2070801"/>
    <lineage>
        <taxon>Eukaryota</taxon>
        <taxon>Fungi</taxon>
        <taxon>Dikarya</taxon>
        <taxon>Ascomycota</taxon>
        <taxon>Pezizomycotina</taxon>
        <taxon>Eurotiomycetes</taxon>
        <taxon>Eurotiomycetidae</taxon>
        <taxon>Onygenales</taxon>
        <taxon>Nannizziopsiaceae</taxon>
        <taxon>Emydomyces</taxon>
    </lineage>
</organism>
<dbReference type="AlphaFoldDB" id="A0AAF0DI29"/>
<feature type="region of interest" description="Disordered" evidence="1">
    <location>
        <begin position="484"/>
        <end position="565"/>
    </location>
</feature>
<evidence type="ECO:0000256" key="1">
    <source>
        <dbReference type="SAM" id="MobiDB-lite"/>
    </source>
</evidence>
<name>A0AAF0DI29_9EURO</name>
<dbReference type="InterPro" id="IPR027796">
    <property type="entry name" value="OTT_1508_deam-like"/>
</dbReference>